<dbReference type="GeneID" id="100899027"/>
<dbReference type="GO" id="GO:0071986">
    <property type="term" value="C:Ragulator complex"/>
    <property type="evidence" value="ECO:0007669"/>
    <property type="project" value="InterPro"/>
</dbReference>
<dbReference type="GO" id="GO:1904263">
    <property type="term" value="P:positive regulation of TORC1 signaling"/>
    <property type="evidence" value="ECO:0007669"/>
    <property type="project" value="TreeGrafter"/>
</dbReference>
<evidence type="ECO:0000256" key="3">
    <source>
        <dbReference type="ARBA" id="ARBA00007795"/>
    </source>
</evidence>
<dbReference type="PANTHER" id="PTHR13342:SF2">
    <property type="entry name" value="RAGULATOR COMPLEX PROTEIN LAMTOR5"/>
    <property type="match status" value="1"/>
</dbReference>
<dbReference type="Proteomes" id="UP000694867">
    <property type="component" value="Unplaced"/>
</dbReference>
<evidence type="ECO:0000256" key="4">
    <source>
        <dbReference type="ARBA" id="ARBA00022490"/>
    </source>
</evidence>
<evidence type="ECO:0000256" key="6">
    <source>
        <dbReference type="ARBA" id="ARBA00032692"/>
    </source>
</evidence>
<sequence>MENSLIKSMEEASRQDGVVAVVCADNDGFPVQVRGKVPSQAAGVITQMCELAKQLDMRSTPTIQLETEKLNVFIQKKDMATVAVYKQKE</sequence>
<dbReference type="PANTHER" id="PTHR13342">
    <property type="entry name" value="RAGULATOR COMPLEX PROTEIN LAMTOR5"/>
    <property type="match status" value="1"/>
</dbReference>
<dbReference type="RefSeq" id="XP_003740160.1">
    <property type="nucleotide sequence ID" value="XM_003740112.2"/>
</dbReference>
<reference evidence="8" key="1">
    <citation type="submission" date="2025-08" db="UniProtKB">
        <authorList>
            <consortium name="RefSeq"/>
        </authorList>
    </citation>
    <scope>IDENTIFICATION</scope>
</reference>
<proteinExistence type="inferred from homology"/>
<dbReference type="FunFam" id="3.30.450.30:FF:000005">
    <property type="entry name" value="Ragulator complex protein LAMTOR5 homolog"/>
    <property type="match status" value="1"/>
</dbReference>
<dbReference type="GO" id="GO:0005764">
    <property type="term" value="C:lysosome"/>
    <property type="evidence" value="ECO:0007669"/>
    <property type="project" value="UniProtKB-SubCell"/>
</dbReference>
<evidence type="ECO:0000256" key="1">
    <source>
        <dbReference type="ARBA" id="ARBA00004371"/>
    </source>
</evidence>
<protein>
    <recommendedName>
        <fullName evidence="6">Late endosomal/lysosomal adaptor and MAPK and MTOR activator 5</fullName>
    </recommendedName>
</protein>
<dbReference type="GO" id="GO:0005085">
    <property type="term" value="F:guanyl-nucleotide exchange factor activity"/>
    <property type="evidence" value="ECO:0007669"/>
    <property type="project" value="TreeGrafter"/>
</dbReference>
<dbReference type="Gene3D" id="3.30.450.30">
    <property type="entry name" value="Dynein light chain 2a, cytoplasmic"/>
    <property type="match status" value="1"/>
</dbReference>
<dbReference type="KEGG" id="goe:100899027"/>
<accession>A0AAJ6QPW6</accession>
<evidence type="ECO:0000313" key="7">
    <source>
        <dbReference type="Proteomes" id="UP000694867"/>
    </source>
</evidence>
<dbReference type="AlphaFoldDB" id="A0AAJ6QPW6"/>
<dbReference type="InterPro" id="IPR024135">
    <property type="entry name" value="LAMTOR5"/>
</dbReference>
<keyword evidence="7" id="KW-1185">Reference proteome</keyword>
<evidence type="ECO:0000256" key="5">
    <source>
        <dbReference type="ARBA" id="ARBA00023228"/>
    </source>
</evidence>
<dbReference type="Pfam" id="PF16672">
    <property type="entry name" value="LAMTOR5"/>
    <property type="match status" value="1"/>
</dbReference>
<comment type="similarity">
    <text evidence="3">Belongs to the LAMTOR5 family.</text>
</comment>
<dbReference type="GO" id="GO:0043066">
    <property type="term" value="P:negative regulation of apoptotic process"/>
    <property type="evidence" value="ECO:0007669"/>
    <property type="project" value="InterPro"/>
</dbReference>
<evidence type="ECO:0000256" key="2">
    <source>
        <dbReference type="ARBA" id="ARBA00004496"/>
    </source>
</evidence>
<name>A0AAJ6QPW6_9ACAR</name>
<gene>
    <name evidence="8" type="primary">LOC100899027</name>
</gene>
<keyword evidence="5" id="KW-0458">Lysosome</keyword>
<dbReference type="GO" id="GO:0071230">
    <property type="term" value="P:cellular response to amino acid stimulus"/>
    <property type="evidence" value="ECO:0007669"/>
    <property type="project" value="TreeGrafter"/>
</dbReference>
<organism evidence="7 8">
    <name type="scientific">Galendromus occidentalis</name>
    <name type="common">western predatory mite</name>
    <dbReference type="NCBI Taxonomy" id="34638"/>
    <lineage>
        <taxon>Eukaryota</taxon>
        <taxon>Metazoa</taxon>
        <taxon>Ecdysozoa</taxon>
        <taxon>Arthropoda</taxon>
        <taxon>Chelicerata</taxon>
        <taxon>Arachnida</taxon>
        <taxon>Acari</taxon>
        <taxon>Parasitiformes</taxon>
        <taxon>Mesostigmata</taxon>
        <taxon>Gamasina</taxon>
        <taxon>Phytoseioidea</taxon>
        <taxon>Phytoseiidae</taxon>
        <taxon>Typhlodrominae</taxon>
        <taxon>Galendromus</taxon>
    </lineage>
</organism>
<evidence type="ECO:0000313" key="8">
    <source>
        <dbReference type="RefSeq" id="XP_003740160.1"/>
    </source>
</evidence>
<keyword evidence="4" id="KW-0963">Cytoplasm</keyword>
<comment type="subcellular location">
    <subcellularLocation>
        <location evidence="2">Cytoplasm</location>
    </subcellularLocation>
    <subcellularLocation>
        <location evidence="1">Lysosome</location>
    </subcellularLocation>
</comment>